<dbReference type="GO" id="GO:0055085">
    <property type="term" value="P:transmembrane transport"/>
    <property type="evidence" value="ECO:0007669"/>
    <property type="project" value="InterPro"/>
</dbReference>
<evidence type="ECO:0000256" key="4">
    <source>
        <dbReference type="SAM" id="MobiDB-lite"/>
    </source>
</evidence>
<dbReference type="PIRSF" id="PIRSF006470">
    <property type="entry name" value="DctB"/>
    <property type="match status" value="1"/>
</dbReference>
<keyword evidence="7" id="KW-1185">Reference proteome</keyword>
<dbReference type="Proteomes" id="UP001158066">
    <property type="component" value="Unassembled WGS sequence"/>
</dbReference>
<dbReference type="InterPro" id="IPR004682">
    <property type="entry name" value="TRAP_DctP"/>
</dbReference>
<dbReference type="PANTHER" id="PTHR33376:SF7">
    <property type="entry name" value="C4-DICARBOXYLATE-BINDING PROTEIN DCTB"/>
    <property type="match status" value="1"/>
</dbReference>
<organism evidence="6 7">
    <name type="scientific">Anoxynatronum buryatiense</name>
    <dbReference type="NCBI Taxonomy" id="489973"/>
    <lineage>
        <taxon>Bacteria</taxon>
        <taxon>Bacillati</taxon>
        <taxon>Bacillota</taxon>
        <taxon>Clostridia</taxon>
        <taxon>Eubacteriales</taxon>
        <taxon>Clostridiaceae</taxon>
        <taxon>Anoxynatronum</taxon>
    </lineage>
</organism>
<feature type="signal peptide" evidence="5">
    <location>
        <begin position="1"/>
        <end position="21"/>
    </location>
</feature>
<keyword evidence="3 5" id="KW-0732">Signal</keyword>
<dbReference type="InterPro" id="IPR038404">
    <property type="entry name" value="TRAP_DctP_sf"/>
</dbReference>
<dbReference type="Pfam" id="PF03480">
    <property type="entry name" value="DctP"/>
    <property type="match status" value="1"/>
</dbReference>
<dbReference type="NCBIfam" id="NF037995">
    <property type="entry name" value="TRAP_S1"/>
    <property type="match status" value="1"/>
</dbReference>
<dbReference type="PANTHER" id="PTHR33376">
    <property type="match status" value="1"/>
</dbReference>
<feature type="region of interest" description="Disordered" evidence="4">
    <location>
        <begin position="25"/>
        <end position="44"/>
    </location>
</feature>
<evidence type="ECO:0000256" key="2">
    <source>
        <dbReference type="ARBA" id="ARBA00022448"/>
    </source>
</evidence>
<dbReference type="InterPro" id="IPR018389">
    <property type="entry name" value="DctP_fam"/>
</dbReference>
<evidence type="ECO:0000256" key="1">
    <source>
        <dbReference type="ARBA" id="ARBA00009023"/>
    </source>
</evidence>
<comment type="similarity">
    <text evidence="1">Belongs to the bacterial solute-binding protein 7 family.</text>
</comment>
<dbReference type="RefSeq" id="WP_283409609.1">
    <property type="nucleotide sequence ID" value="NZ_FXUF01000008.1"/>
</dbReference>
<keyword evidence="2" id="KW-0813">Transport</keyword>
<dbReference type="EMBL" id="FXUF01000008">
    <property type="protein sequence ID" value="SMP60375.1"/>
    <property type="molecule type" value="Genomic_DNA"/>
</dbReference>
<protein>
    <submittedName>
        <fullName evidence="6">Tripartite ATP-independent transporter solute receptor, DctP family</fullName>
    </submittedName>
</protein>
<dbReference type="PROSITE" id="PS51257">
    <property type="entry name" value="PROKAR_LIPOPROTEIN"/>
    <property type="match status" value="1"/>
</dbReference>
<feature type="chain" id="PRO_5041354890" evidence="5">
    <location>
        <begin position="22"/>
        <end position="355"/>
    </location>
</feature>
<sequence>MKKKLVLVLALLMLVSLFATACGQSTPAPAPAPEPAAEGSEPAAAPEVEFPEMTLRMSVTTSDVGSWYMGGMKMAEIVSERTGGKVNIEVYPNEQLSGGNQGVGIEQVQQGVTDMSFHSTIIYSIMDPKFSVVSMPWIIPNISDMDQAMAGEPGEAIKEIVRSKGIEPLAFGENGYRQLTTNRRAVRTPADMSGMKIRIPGIQMYIDLFQALGADPTAMNFAEVFTALQQGTIDGQENPLPVITTNRLYEVQEYVTLWNYSYDPLVIGINMNKFNSFSPELQQIFREAAAEAAAYQIDLNRQEEAEAIAFLEEQGMEVIELTDAEVAAFRDLMAPVYEKYEPIIGEDLMNLFLNF</sequence>
<evidence type="ECO:0000313" key="7">
    <source>
        <dbReference type="Proteomes" id="UP001158066"/>
    </source>
</evidence>
<name>A0AA45WWV4_9CLOT</name>
<keyword evidence="6" id="KW-0675">Receptor</keyword>
<dbReference type="NCBIfam" id="TIGR00787">
    <property type="entry name" value="dctP"/>
    <property type="match status" value="1"/>
</dbReference>
<feature type="compositionally biased region" description="Low complexity" evidence="4">
    <location>
        <begin position="35"/>
        <end position="44"/>
    </location>
</feature>
<comment type="caution">
    <text evidence="6">The sequence shown here is derived from an EMBL/GenBank/DDBJ whole genome shotgun (WGS) entry which is preliminary data.</text>
</comment>
<evidence type="ECO:0000256" key="5">
    <source>
        <dbReference type="SAM" id="SignalP"/>
    </source>
</evidence>
<dbReference type="Gene3D" id="3.40.190.170">
    <property type="entry name" value="Bacterial extracellular solute-binding protein, family 7"/>
    <property type="match status" value="1"/>
</dbReference>
<dbReference type="AlphaFoldDB" id="A0AA45WWV4"/>
<reference evidence="6" key="1">
    <citation type="submission" date="2017-05" db="EMBL/GenBank/DDBJ databases">
        <authorList>
            <person name="Varghese N."/>
            <person name="Submissions S."/>
        </authorList>
    </citation>
    <scope>NUCLEOTIDE SEQUENCE</scope>
    <source>
        <strain evidence="6">Su22</strain>
    </source>
</reference>
<gene>
    <name evidence="6" type="ORF">SAMN06296020_108124</name>
</gene>
<accession>A0AA45WWV4</accession>
<evidence type="ECO:0000313" key="6">
    <source>
        <dbReference type="EMBL" id="SMP60375.1"/>
    </source>
</evidence>
<proteinExistence type="inferred from homology"/>
<evidence type="ECO:0000256" key="3">
    <source>
        <dbReference type="ARBA" id="ARBA00022729"/>
    </source>
</evidence>
<dbReference type="GO" id="GO:0030288">
    <property type="term" value="C:outer membrane-bounded periplasmic space"/>
    <property type="evidence" value="ECO:0007669"/>
    <property type="project" value="InterPro"/>
</dbReference>